<dbReference type="Pfam" id="PF05573">
    <property type="entry name" value="NosL"/>
    <property type="match status" value="1"/>
</dbReference>
<evidence type="ECO:0000313" key="4">
    <source>
        <dbReference type="EMBL" id="SDE77684.1"/>
    </source>
</evidence>
<reference evidence="5" key="1">
    <citation type="submission" date="2016-10" db="EMBL/GenBank/DDBJ databases">
        <authorList>
            <person name="Varghese N."/>
            <person name="Submissions S."/>
        </authorList>
    </citation>
    <scope>NUCLEOTIDE SEQUENCE [LARGE SCALE GENOMIC DNA]</scope>
    <source>
        <strain evidence="5">IBRC-M 10760</strain>
    </source>
</reference>
<keyword evidence="5" id="KW-1185">Reference proteome</keyword>
<dbReference type="PANTHER" id="PTHR22990:SF15">
    <property type="entry name" value="F-BOX ONLY PROTEIN 10"/>
    <property type="match status" value="1"/>
</dbReference>
<feature type="region of interest" description="Disordered" evidence="2">
    <location>
        <begin position="604"/>
        <end position="631"/>
    </location>
</feature>
<dbReference type="InterPro" id="IPR012334">
    <property type="entry name" value="Pectin_lyas_fold"/>
</dbReference>
<dbReference type="InterPro" id="IPR011050">
    <property type="entry name" value="Pectin_lyase_fold/virulence"/>
</dbReference>
<evidence type="ECO:0000256" key="1">
    <source>
        <dbReference type="ARBA" id="ARBA00022737"/>
    </source>
</evidence>
<dbReference type="SMART" id="SM00710">
    <property type="entry name" value="PbH1"/>
    <property type="match status" value="8"/>
</dbReference>
<accession>A0A1G7FP87</accession>
<dbReference type="RefSeq" id="WP_092686955.1">
    <property type="nucleotide sequence ID" value="NZ_FNBK01000001.1"/>
</dbReference>
<dbReference type="AlphaFoldDB" id="A0A1G7FP87"/>
<organism evidence="4 5">
    <name type="scientific">Halorientalis regularis</name>
    <dbReference type="NCBI Taxonomy" id="660518"/>
    <lineage>
        <taxon>Archaea</taxon>
        <taxon>Methanobacteriati</taxon>
        <taxon>Methanobacteriota</taxon>
        <taxon>Stenosarchaea group</taxon>
        <taxon>Halobacteria</taxon>
        <taxon>Halobacteriales</taxon>
        <taxon>Haloarculaceae</taxon>
        <taxon>Halorientalis</taxon>
    </lineage>
</organism>
<name>A0A1G7FP87_9EURY</name>
<evidence type="ECO:0000313" key="5">
    <source>
        <dbReference type="Proteomes" id="UP000199076"/>
    </source>
</evidence>
<evidence type="ECO:0000259" key="3">
    <source>
        <dbReference type="Pfam" id="PF05048"/>
    </source>
</evidence>
<dbReference type="OrthoDB" id="29186at2157"/>
<keyword evidence="1" id="KW-0677">Repeat</keyword>
<dbReference type="EMBL" id="FNBK01000001">
    <property type="protein sequence ID" value="SDE77684.1"/>
    <property type="molecule type" value="Genomic_DNA"/>
</dbReference>
<dbReference type="Proteomes" id="UP000199076">
    <property type="component" value="Unassembled WGS sequence"/>
</dbReference>
<dbReference type="Gene3D" id="2.160.20.10">
    <property type="entry name" value="Single-stranded right-handed beta-helix, Pectin lyase-like"/>
    <property type="match status" value="1"/>
</dbReference>
<dbReference type="InterPro" id="IPR006626">
    <property type="entry name" value="PbH1"/>
</dbReference>
<dbReference type="SUPFAM" id="SSF51126">
    <property type="entry name" value="Pectin lyase-like"/>
    <property type="match status" value="1"/>
</dbReference>
<dbReference type="PANTHER" id="PTHR22990">
    <property type="entry name" value="F-BOX ONLY PROTEIN"/>
    <property type="match status" value="1"/>
</dbReference>
<dbReference type="Gene3D" id="3.30.70.2050">
    <property type="match status" value="1"/>
</dbReference>
<dbReference type="STRING" id="660518.SAMN05216218_101285"/>
<protein>
    <submittedName>
        <fullName evidence="4">Nitrous oxidase accessory protein NosD, contains tandem CASH domains</fullName>
    </submittedName>
</protein>
<dbReference type="InterPro" id="IPR051550">
    <property type="entry name" value="SCF-Subunits/Alg-Epimerases"/>
</dbReference>
<dbReference type="Pfam" id="PF05048">
    <property type="entry name" value="NosD"/>
    <property type="match status" value="1"/>
</dbReference>
<sequence>MDVKYVLAGLAFVVLLTATGFTVDPHGEREVEPVSFDSTLTMGMTGVDIEEAEERNLSIPKAEVFFSQYEYVVGYYGIEAVATHLRGPRTTEQFGEPVGVLVTDYAGTDPALNENGFLIERNSLGGGWVSAREASFVVDSPAKTPGGPTVVPFGERSAAESFADRYGGRVVDWAAIQSGSADRTPPETRMERITTNRSQWADRQVTATARLRDRPVSVVVGEDAPTLAAAIDRAPANTTVRLPPGTYEGNVTVDKPLTLVGAGPETHVRGDRDGTVLSVTAEQVAVTDLRISDVGSTGARSFGDTSGGDWDQFVRLAYGRGDSAIRFVNGTGSLVANVRIETRANGVLVRGGRGLVVRDSRIEGPPEWEDGFMGVLAMFDPVVVQNVTFEGGRDGVYTHRANGIVVRDSRMTGLRFGVHEMYTSGALIRNNTVRRASTGVIVMTRPRGNVLRGNDVRASEAGLIVAGSASFVAENVVANNEVGLGMAAARSYVAHNVVVDNGIGIRADLLLPSLTVTENDVVGNDQQAEADMGPVRIWTADGRGNYWGRLPGTDADGDGTLDESYRPTGPVDAALLTAEGSLALRESPAVTLLRSVRDRLPGLRSSGVVDTAPLTEPTRPDALARVNGSQP</sequence>
<dbReference type="SUPFAM" id="SSF160387">
    <property type="entry name" value="NosL/MerB-like"/>
    <property type="match status" value="1"/>
</dbReference>
<feature type="domain" description="Periplasmic copper-binding protein NosD beta helix" evidence="3">
    <location>
        <begin position="382"/>
        <end position="550"/>
    </location>
</feature>
<dbReference type="InterPro" id="IPR008719">
    <property type="entry name" value="N2O_reductase_NosL"/>
</dbReference>
<proteinExistence type="predicted"/>
<dbReference type="InterPro" id="IPR007742">
    <property type="entry name" value="NosD_dom"/>
</dbReference>
<gene>
    <name evidence="4" type="ORF">SAMN05216218_101285</name>
</gene>
<evidence type="ECO:0000256" key="2">
    <source>
        <dbReference type="SAM" id="MobiDB-lite"/>
    </source>
</evidence>